<evidence type="ECO:0000313" key="3">
    <source>
        <dbReference type="Proteomes" id="UP001196413"/>
    </source>
</evidence>
<feature type="compositionally biased region" description="Polar residues" evidence="1">
    <location>
        <begin position="1"/>
        <end position="21"/>
    </location>
</feature>
<accession>A0AAD5N445</accession>
<comment type="caution">
    <text evidence="2">The sequence shown here is derived from an EMBL/GenBank/DDBJ whole genome shotgun (WGS) entry which is preliminary data.</text>
</comment>
<evidence type="ECO:0000256" key="1">
    <source>
        <dbReference type="SAM" id="MobiDB-lite"/>
    </source>
</evidence>
<dbReference type="Proteomes" id="UP001196413">
    <property type="component" value="Unassembled WGS sequence"/>
</dbReference>
<organism evidence="2 3">
    <name type="scientific">Parelaphostrongylus tenuis</name>
    <name type="common">Meningeal worm</name>
    <dbReference type="NCBI Taxonomy" id="148309"/>
    <lineage>
        <taxon>Eukaryota</taxon>
        <taxon>Metazoa</taxon>
        <taxon>Ecdysozoa</taxon>
        <taxon>Nematoda</taxon>
        <taxon>Chromadorea</taxon>
        <taxon>Rhabditida</taxon>
        <taxon>Rhabditina</taxon>
        <taxon>Rhabditomorpha</taxon>
        <taxon>Strongyloidea</taxon>
        <taxon>Metastrongylidae</taxon>
        <taxon>Parelaphostrongylus</taxon>
    </lineage>
</organism>
<evidence type="ECO:0000313" key="2">
    <source>
        <dbReference type="EMBL" id="KAJ1357299.1"/>
    </source>
</evidence>
<proteinExistence type="predicted"/>
<protein>
    <submittedName>
        <fullName evidence="2">Uncharacterized protein</fullName>
    </submittedName>
</protein>
<sequence length="62" mass="6723">MSTFMVTPRVSSPSYSTSGSARQKLDGGLNCLLRRSATGTQTDVDKQLESLTLKDGTKKSKR</sequence>
<gene>
    <name evidence="2" type="ORF">KIN20_015424</name>
</gene>
<keyword evidence="3" id="KW-1185">Reference proteome</keyword>
<name>A0AAD5N445_PARTN</name>
<reference evidence="2" key="1">
    <citation type="submission" date="2021-06" db="EMBL/GenBank/DDBJ databases">
        <title>Parelaphostrongylus tenuis whole genome reference sequence.</title>
        <authorList>
            <person name="Garwood T.J."/>
            <person name="Larsen P.A."/>
            <person name="Fountain-Jones N.M."/>
            <person name="Garbe J.R."/>
            <person name="Macchietto M.G."/>
            <person name="Kania S.A."/>
            <person name="Gerhold R.W."/>
            <person name="Richards J.E."/>
            <person name="Wolf T.M."/>
        </authorList>
    </citation>
    <scope>NUCLEOTIDE SEQUENCE</scope>
    <source>
        <strain evidence="2">MNPRO001-30</strain>
        <tissue evidence="2">Meninges</tissue>
    </source>
</reference>
<dbReference type="EMBL" id="JAHQIW010003091">
    <property type="protein sequence ID" value="KAJ1357299.1"/>
    <property type="molecule type" value="Genomic_DNA"/>
</dbReference>
<feature type="region of interest" description="Disordered" evidence="1">
    <location>
        <begin position="1"/>
        <end position="23"/>
    </location>
</feature>
<dbReference type="AlphaFoldDB" id="A0AAD5N445"/>